<sequence length="88" mass="9752">MDCVDVVDHAFRARHDGVFHVLLRAEEQVEDSGIVLHALLEVAVHHGQLVQVGQHGEISHEKGSSFVQMRTSSENEGGVLLIKQFDLL</sequence>
<dbReference type="AlphaFoldDB" id="A0A645IV36"/>
<comment type="caution">
    <text evidence="1">The sequence shown here is derived from an EMBL/GenBank/DDBJ whole genome shotgun (WGS) entry which is preliminary data.</text>
</comment>
<dbReference type="EMBL" id="VSSQ01123276">
    <property type="protein sequence ID" value="MPN54740.1"/>
    <property type="molecule type" value="Genomic_DNA"/>
</dbReference>
<reference evidence="1" key="1">
    <citation type="submission" date="2019-08" db="EMBL/GenBank/DDBJ databases">
        <authorList>
            <person name="Kucharzyk K."/>
            <person name="Murdoch R.W."/>
            <person name="Higgins S."/>
            <person name="Loffler F."/>
        </authorList>
    </citation>
    <scope>NUCLEOTIDE SEQUENCE</scope>
</reference>
<evidence type="ECO:0000313" key="1">
    <source>
        <dbReference type="EMBL" id="MPN54740.1"/>
    </source>
</evidence>
<proteinExistence type="predicted"/>
<gene>
    <name evidence="1" type="ORF">SDC9_202417</name>
</gene>
<protein>
    <submittedName>
        <fullName evidence="1">Uncharacterized protein</fullName>
    </submittedName>
</protein>
<organism evidence="1">
    <name type="scientific">bioreactor metagenome</name>
    <dbReference type="NCBI Taxonomy" id="1076179"/>
    <lineage>
        <taxon>unclassified sequences</taxon>
        <taxon>metagenomes</taxon>
        <taxon>ecological metagenomes</taxon>
    </lineage>
</organism>
<name>A0A645IV36_9ZZZZ</name>
<accession>A0A645IV36</accession>